<dbReference type="PANTHER" id="PTHR24035:SF109">
    <property type="entry name" value="PROTEIN DRAPER"/>
    <property type="match status" value="1"/>
</dbReference>
<gene>
    <name evidence="1" type="ORF">ElyMa_001619300</name>
</gene>
<dbReference type="EMBL" id="BMAT01003262">
    <property type="protein sequence ID" value="GFS22576.1"/>
    <property type="molecule type" value="Genomic_DNA"/>
</dbReference>
<sequence length="506" mass="55626">MPINSRKVEISNNFKNLSRPFSTDGSCVVLLPRNNTSRSVVTLYIDLLTYYPVHRVILRGHVISHARASISVRLDDTSFKNISFRNDAVFSHDPAPTGRVLTLSTAAKIKVCSIQIYTCKAGTTGKNCEHECAAGFYGLSCKMQCKCMDATPCDKVSGVCPPGTLSVYPVVKAADLDKFCDTRTVVNFIAQGPTKDLISAKLHKPSEHCFTMTSQCASKSLYLELDLAKQIPLYGVEMIITKFYLPAPFSIYITSDGQPCFGFTSQNNSFELGKHVFKCQRQNLTGKYILARFSTYNKTAAMNTTGVGINVCNFKALECLPGFYGRHCRQICSCAHNDCDKVTGKCSRRSCGINSRGPSCSSIDVFPYAVIVRKKHHDSRSTSSESYAQQHKFLAAHIDSSYSWLALELDGVYTVNSFTLTLPTVSDDAHRAIQVFTDSSLSIDKLSVENFHDWPGLPCTLRNPEKGAIAHHLACPGLVRTIFIVVISDSIFLDVSSAGIKVSSKA</sequence>
<organism evidence="1 2">
    <name type="scientific">Elysia marginata</name>
    <dbReference type="NCBI Taxonomy" id="1093978"/>
    <lineage>
        <taxon>Eukaryota</taxon>
        <taxon>Metazoa</taxon>
        <taxon>Spiralia</taxon>
        <taxon>Lophotrochozoa</taxon>
        <taxon>Mollusca</taxon>
        <taxon>Gastropoda</taxon>
        <taxon>Heterobranchia</taxon>
        <taxon>Euthyneura</taxon>
        <taxon>Panpulmonata</taxon>
        <taxon>Sacoglossa</taxon>
        <taxon>Placobranchoidea</taxon>
        <taxon>Plakobranchidae</taxon>
        <taxon>Elysia</taxon>
    </lineage>
</organism>
<dbReference type="InterPro" id="IPR052108">
    <property type="entry name" value="MEGF/SIB"/>
</dbReference>
<dbReference type="AlphaFoldDB" id="A0AAV4JJR2"/>
<proteinExistence type="predicted"/>
<evidence type="ECO:0000313" key="2">
    <source>
        <dbReference type="Proteomes" id="UP000762676"/>
    </source>
</evidence>
<reference evidence="1 2" key="1">
    <citation type="journal article" date="2021" name="Elife">
        <title>Chloroplast acquisition without the gene transfer in kleptoplastic sea slugs, Plakobranchus ocellatus.</title>
        <authorList>
            <person name="Maeda T."/>
            <person name="Takahashi S."/>
            <person name="Yoshida T."/>
            <person name="Shimamura S."/>
            <person name="Takaki Y."/>
            <person name="Nagai Y."/>
            <person name="Toyoda A."/>
            <person name="Suzuki Y."/>
            <person name="Arimoto A."/>
            <person name="Ishii H."/>
            <person name="Satoh N."/>
            <person name="Nishiyama T."/>
            <person name="Hasebe M."/>
            <person name="Maruyama T."/>
            <person name="Minagawa J."/>
            <person name="Obokata J."/>
            <person name="Shigenobu S."/>
        </authorList>
    </citation>
    <scope>NUCLEOTIDE SEQUENCE [LARGE SCALE GENOMIC DNA]</scope>
</reference>
<comment type="caution">
    <text evidence="1">The sequence shown here is derived from an EMBL/GenBank/DDBJ whole genome shotgun (WGS) entry which is preliminary data.</text>
</comment>
<name>A0AAV4JJR2_9GAST</name>
<dbReference type="Proteomes" id="UP000762676">
    <property type="component" value="Unassembled WGS sequence"/>
</dbReference>
<accession>A0AAV4JJR2</accession>
<protein>
    <submittedName>
        <fullName evidence="1">Multiple epidermal growth factor-like domains protein 6-like</fullName>
    </submittedName>
</protein>
<dbReference type="Gene3D" id="2.170.300.10">
    <property type="entry name" value="Tie2 ligand-binding domain superfamily"/>
    <property type="match status" value="1"/>
</dbReference>
<dbReference type="PANTHER" id="PTHR24035">
    <property type="entry name" value="MULTIPLE EPIDERMAL GROWTH FACTOR-LIKE DOMAINS PROTEIN"/>
    <property type="match status" value="1"/>
</dbReference>
<keyword evidence="2" id="KW-1185">Reference proteome</keyword>
<evidence type="ECO:0000313" key="1">
    <source>
        <dbReference type="EMBL" id="GFS22576.1"/>
    </source>
</evidence>